<dbReference type="GO" id="GO:0016805">
    <property type="term" value="F:dipeptidase activity"/>
    <property type="evidence" value="ECO:0007669"/>
    <property type="project" value="TreeGrafter"/>
</dbReference>
<dbReference type="GO" id="GO:0005737">
    <property type="term" value="C:cytoplasm"/>
    <property type="evidence" value="ECO:0007669"/>
    <property type="project" value="TreeGrafter"/>
</dbReference>
<gene>
    <name evidence="1" type="ORF">KL86DPRO_60147</name>
</gene>
<dbReference type="Gene3D" id="3.40.630.10">
    <property type="entry name" value="Zn peptidases"/>
    <property type="match status" value="1"/>
</dbReference>
<dbReference type="InterPro" id="IPR017145">
    <property type="entry name" value="Aminobenzoyl-glu_utiliz_pB"/>
</dbReference>
<dbReference type="PANTHER" id="PTHR30575">
    <property type="entry name" value="PEPTIDASE M20"/>
    <property type="match status" value="1"/>
</dbReference>
<dbReference type="EMBL" id="FLUQ01000006">
    <property type="protein sequence ID" value="SBW10395.1"/>
    <property type="molecule type" value="Genomic_DNA"/>
</dbReference>
<dbReference type="InterPro" id="IPR017439">
    <property type="entry name" value="Amidohydrolase"/>
</dbReference>
<dbReference type="SUPFAM" id="SSF55031">
    <property type="entry name" value="Bacterial exopeptidase dimerisation domain"/>
    <property type="match status" value="1"/>
</dbReference>
<dbReference type="InterPro" id="IPR036264">
    <property type="entry name" value="Bact_exopeptidase_dim_dom"/>
</dbReference>
<keyword evidence="1" id="KW-0378">Hydrolase</keyword>
<dbReference type="NCBIfam" id="TIGR01891">
    <property type="entry name" value="amidohydrolases"/>
    <property type="match status" value="1"/>
</dbReference>
<protein>
    <submittedName>
        <fullName evidence="1">Amidohydrolase</fullName>
    </submittedName>
</protein>
<dbReference type="InterPro" id="IPR052030">
    <property type="entry name" value="Peptidase_M20/M20A_hydrolases"/>
</dbReference>
<dbReference type="PIRSF" id="PIRSF037227">
    <property type="entry name" value="Aminobenzoyl-glu_utiliz_pB"/>
    <property type="match status" value="1"/>
</dbReference>
<dbReference type="PANTHER" id="PTHR30575:SF0">
    <property type="entry name" value="XAA-ARG DIPEPTIDASE"/>
    <property type="match status" value="1"/>
</dbReference>
<organism evidence="1">
    <name type="scientific">uncultured delta proteobacterium</name>
    <dbReference type="NCBI Taxonomy" id="34034"/>
    <lineage>
        <taxon>Bacteria</taxon>
        <taxon>Deltaproteobacteria</taxon>
        <taxon>environmental samples</taxon>
    </lineage>
</organism>
<dbReference type="Pfam" id="PF01546">
    <property type="entry name" value="Peptidase_M20"/>
    <property type="match status" value="1"/>
</dbReference>
<accession>A0A212KFT6</accession>
<dbReference type="SUPFAM" id="SSF53187">
    <property type="entry name" value="Zn-dependent exopeptidases"/>
    <property type="match status" value="1"/>
</dbReference>
<dbReference type="Gene3D" id="3.30.70.360">
    <property type="match status" value="1"/>
</dbReference>
<dbReference type="GO" id="GO:0046657">
    <property type="term" value="P:folic acid catabolic process"/>
    <property type="evidence" value="ECO:0007669"/>
    <property type="project" value="TreeGrafter"/>
</dbReference>
<evidence type="ECO:0000313" key="1">
    <source>
        <dbReference type="EMBL" id="SBW10395.1"/>
    </source>
</evidence>
<dbReference type="InterPro" id="IPR002933">
    <property type="entry name" value="Peptidase_M20"/>
</dbReference>
<name>A0A212KFT6_9DELT</name>
<reference evidence="1" key="1">
    <citation type="submission" date="2016-04" db="EMBL/GenBank/DDBJ databases">
        <authorList>
            <person name="Evans L.H."/>
            <person name="Alamgir A."/>
            <person name="Owens N."/>
            <person name="Weber N.D."/>
            <person name="Virtaneva K."/>
            <person name="Barbian K."/>
            <person name="Babar A."/>
            <person name="Rosenke K."/>
        </authorList>
    </citation>
    <scope>NUCLEOTIDE SEQUENCE</scope>
    <source>
        <strain evidence="1">86</strain>
    </source>
</reference>
<dbReference type="GO" id="GO:0071713">
    <property type="term" value="F:para-aminobenzoyl-glutamate hydrolase activity"/>
    <property type="evidence" value="ECO:0007669"/>
    <property type="project" value="TreeGrafter"/>
</dbReference>
<proteinExistence type="predicted"/>
<dbReference type="AlphaFoldDB" id="A0A212KFT6"/>
<sequence>MDLAAVKKFVVDWVERNKQEFSDCAMYIRENPELGMQEFKAFKRLTDICKKHGFRVEEGVAGMPTAFVATYGSGKPVVAYSVEYDALPGLSQKVATAKEPVVEGGPGHGCGHCLLGAGAMQAGIAQRYAMEAFGLGGTVVIYGTPAEETCIGKPFMARAGLFNDVDVFLDWHPFINHTFVSKASNAYFNKYYHFKGKTAHGNSPWNGRSTLDAAMLMGHAVEMLREHIKPGTEAAANTINYTFSSVGPEFPSVVPDKTTAWYVGRFNTTEIMVDVMERIDNCAKGAALATGTTVETELVTAIHEKIPNEVLGELLHRNYLDIGPMEITPEEDAFVKEMQKNAGSEPVGISREVLPPSTLDAPVCDTSEYTWFAPMGSFWPAVMPGPALHHWVITASVGSSIGQRAVGYAAKVLATSAVELLMQPKILVDAWEEQSARMAGREFTSLIPDHIQPPLDANKATMEKYR</sequence>